<name>A0A9N9FGI3_9GLOM</name>
<comment type="caution">
    <text evidence="1">The sequence shown here is derived from an EMBL/GenBank/DDBJ whole genome shotgun (WGS) entry which is preliminary data.</text>
</comment>
<gene>
    <name evidence="1" type="ORF">ALEPTO_LOCUS4959</name>
</gene>
<protein>
    <submittedName>
        <fullName evidence="1">3229_t:CDS:1</fullName>
    </submittedName>
</protein>
<sequence length="250" mass="29837">KDLVKQNDAEDHLVNGPWWLDPLYTPTLRQVDEHNNLKDTYLCNSVWWKEMDSTKYGYMKTFLETARHPSQFNSRQKKSLESQSKFFVVYNQLLYKRDRRKSKKPQLLRVIKQEELTPLLYLMHDHPLDFPLSAPLEEKEIDRVNVLVNDLPVNRAIAKENINESQQRQKFRWDKKLKKVVRTFNMGDKVLLFDAAQLGRHTGKLSPKWLGPYIVHARVAQDVYKLRTLENQILEAPRNAFILKRYYERI</sequence>
<proteinExistence type="predicted"/>
<dbReference type="OrthoDB" id="2431472at2759"/>
<dbReference type="Proteomes" id="UP000789508">
    <property type="component" value="Unassembled WGS sequence"/>
</dbReference>
<feature type="non-terminal residue" evidence="1">
    <location>
        <position position="250"/>
    </location>
</feature>
<dbReference type="EMBL" id="CAJVPS010001262">
    <property type="protein sequence ID" value="CAG8531487.1"/>
    <property type="molecule type" value="Genomic_DNA"/>
</dbReference>
<accession>A0A9N9FGI3</accession>
<evidence type="ECO:0000313" key="2">
    <source>
        <dbReference type="Proteomes" id="UP000789508"/>
    </source>
</evidence>
<keyword evidence="2" id="KW-1185">Reference proteome</keyword>
<dbReference type="AlphaFoldDB" id="A0A9N9FGI3"/>
<organism evidence="1 2">
    <name type="scientific">Ambispora leptoticha</name>
    <dbReference type="NCBI Taxonomy" id="144679"/>
    <lineage>
        <taxon>Eukaryota</taxon>
        <taxon>Fungi</taxon>
        <taxon>Fungi incertae sedis</taxon>
        <taxon>Mucoromycota</taxon>
        <taxon>Glomeromycotina</taxon>
        <taxon>Glomeromycetes</taxon>
        <taxon>Archaeosporales</taxon>
        <taxon>Ambisporaceae</taxon>
        <taxon>Ambispora</taxon>
    </lineage>
</organism>
<evidence type="ECO:0000313" key="1">
    <source>
        <dbReference type="EMBL" id="CAG8531487.1"/>
    </source>
</evidence>
<reference evidence="1" key="1">
    <citation type="submission" date="2021-06" db="EMBL/GenBank/DDBJ databases">
        <authorList>
            <person name="Kallberg Y."/>
            <person name="Tangrot J."/>
            <person name="Rosling A."/>
        </authorList>
    </citation>
    <scope>NUCLEOTIDE SEQUENCE</scope>
    <source>
        <strain evidence="1">FL130A</strain>
    </source>
</reference>